<gene>
    <name evidence="4" type="ORF">FCALED_LOCUS927</name>
</gene>
<feature type="domain" description="Peptidase M16 C-terminal" evidence="2">
    <location>
        <begin position="117"/>
        <end position="242"/>
    </location>
</feature>
<sequence>MGPYTAEFNGLNDDFNEILSDFVISKDQTHLVFDKKIEKSDNDTRSYRIIILLKNNLEVLTINDAKTEKATASMDINVVYYSDMAMLITALNLLIMGTIKVPFQVEDYNEVYLILGDHNIFQHCYNEKFSNIQNKNIETLRQIEIPLREVRPLTDIHKLYVYIPIANQIEKAASYVSHLIGHEGAGSICSLLKQRGWITSINVKTIECSVYLHMLTVSIDLIKGGVGHYEDVLEIIFQMLRRGGPHYEVQSLSWRRFMEISWKSNDTSPLARILHKPYTRDRILSSSYKDYKYDRKLIIELLECLRIENSNISVASKLLSGFDSKGCFDAVYKYQCESSEKSINAKGKCLFDAEYRNEPINVIEELIRSTPIINILENITPKSRPNIISENGIHRVWYAKDDTLSTPKVKIELSLTTPLIKLTPTNLVKTELYLNLFNDSIEDRAYDALFAGLKYNSCVKADLIFVRVSGRNDKALKLLEFVLKGMKNLVIEPDRFKILKKSLLNRYYEMESNPPLTFYDRLLFKEWYFTAEEISSALKDISMEDVQSFFPKLFQQLFIESLVFGNMEEDDMKMMINKVEQIFEPRILEKSRMVKCDDISLPQGKKYVYQKNVFENDSTIRYYLQCNDNKDRYVMMSLNLIARILRKYLCFFWQIGCEPFISIGDAGFIIHIKNEGDTIYLENIIEKYLIKVQSFIERMTEKEFQNLKQPLINHLLEKEKNMEDKANLYSNQIFSGFYDFDKYIKDAEELKRSTKDDVLEFYKANIHPKSSNIKKMSLHLRSLRSANANVGIYTLTEDNMIITDIDDFKSKLQFRIL</sequence>
<evidence type="ECO:0000256" key="1">
    <source>
        <dbReference type="ARBA" id="ARBA00022723"/>
    </source>
</evidence>
<dbReference type="AlphaFoldDB" id="A0A9N8VCK3"/>
<proteinExistence type="predicted"/>
<dbReference type="Pfam" id="PF05193">
    <property type="entry name" value="Peptidase_M16_C"/>
    <property type="match status" value="1"/>
</dbReference>
<evidence type="ECO:0000313" key="4">
    <source>
        <dbReference type="EMBL" id="CAG8446399.1"/>
    </source>
</evidence>
<dbReference type="GO" id="GO:0005739">
    <property type="term" value="C:mitochondrion"/>
    <property type="evidence" value="ECO:0007669"/>
    <property type="project" value="TreeGrafter"/>
</dbReference>
<accession>A0A9N8VCK3</accession>
<dbReference type="Pfam" id="PF16187">
    <property type="entry name" value="Peptidase_M16_M"/>
    <property type="match status" value="1"/>
</dbReference>
<comment type="caution">
    <text evidence="4">The sequence shown here is derived from an EMBL/GenBank/DDBJ whole genome shotgun (WGS) entry which is preliminary data.</text>
</comment>
<dbReference type="InterPro" id="IPR007863">
    <property type="entry name" value="Peptidase_M16_C"/>
</dbReference>
<keyword evidence="1" id="KW-0479">Metal-binding</keyword>
<protein>
    <submittedName>
        <fullName evidence="4">8383_t:CDS:1</fullName>
    </submittedName>
</protein>
<evidence type="ECO:0000313" key="5">
    <source>
        <dbReference type="Proteomes" id="UP000789570"/>
    </source>
</evidence>
<dbReference type="OrthoDB" id="952271at2759"/>
<dbReference type="GO" id="GO:0051603">
    <property type="term" value="P:proteolysis involved in protein catabolic process"/>
    <property type="evidence" value="ECO:0007669"/>
    <property type="project" value="TreeGrafter"/>
</dbReference>
<evidence type="ECO:0000259" key="2">
    <source>
        <dbReference type="Pfam" id="PF05193"/>
    </source>
</evidence>
<dbReference type="GO" id="GO:0043171">
    <property type="term" value="P:peptide catabolic process"/>
    <property type="evidence" value="ECO:0007669"/>
    <property type="project" value="TreeGrafter"/>
</dbReference>
<keyword evidence="5" id="KW-1185">Reference proteome</keyword>
<dbReference type="EMBL" id="CAJVPQ010000108">
    <property type="protein sequence ID" value="CAG8446399.1"/>
    <property type="molecule type" value="Genomic_DNA"/>
</dbReference>
<dbReference type="PANTHER" id="PTHR43690:SF18">
    <property type="entry name" value="INSULIN-DEGRADING ENZYME-RELATED"/>
    <property type="match status" value="1"/>
</dbReference>
<dbReference type="SUPFAM" id="SSF63411">
    <property type="entry name" value="LuxS/MPP-like metallohydrolase"/>
    <property type="match status" value="3"/>
</dbReference>
<reference evidence="4" key="1">
    <citation type="submission" date="2021-06" db="EMBL/GenBank/DDBJ databases">
        <authorList>
            <person name="Kallberg Y."/>
            <person name="Tangrot J."/>
            <person name="Rosling A."/>
        </authorList>
    </citation>
    <scope>NUCLEOTIDE SEQUENCE</scope>
    <source>
        <strain evidence="4">UK204</strain>
    </source>
</reference>
<dbReference type="Proteomes" id="UP000789570">
    <property type="component" value="Unassembled WGS sequence"/>
</dbReference>
<dbReference type="GO" id="GO:0046872">
    <property type="term" value="F:metal ion binding"/>
    <property type="evidence" value="ECO:0007669"/>
    <property type="project" value="UniProtKB-KW"/>
</dbReference>
<dbReference type="Gene3D" id="3.30.830.10">
    <property type="entry name" value="Metalloenzyme, LuxS/M16 peptidase-like"/>
    <property type="match status" value="4"/>
</dbReference>
<dbReference type="GO" id="GO:0005829">
    <property type="term" value="C:cytosol"/>
    <property type="evidence" value="ECO:0007669"/>
    <property type="project" value="TreeGrafter"/>
</dbReference>
<dbReference type="PANTHER" id="PTHR43690">
    <property type="entry name" value="NARDILYSIN"/>
    <property type="match status" value="1"/>
</dbReference>
<feature type="domain" description="Peptidase M16 middle/third" evidence="3">
    <location>
        <begin position="256"/>
        <end position="521"/>
    </location>
</feature>
<dbReference type="GO" id="GO:0004222">
    <property type="term" value="F:metalloendopeptidase activity"/>
    <property type="evidence" value="ECO:0007669"/>
    <property type="project" value="TreeGrafter"/>
</dbReference>
<dbReference type="InterPro" id="IPR050626">
    <property type="entry name" value="Peptidase_M16"/>
</dbReference>
<evidence type="ECO:0000259" key="3">
    <source>
        <dbReference type="Pfam" id="PF16187"/>
    </source>
</evidence>
<dbReference type="InterPro" id="IPR032632">
    <property type="entry name" value="Peptidase_M16_M"/>
</dbReference>
<organism evidence="4 5">
    <name type="scientific">Funneliformis caledonium</name>
    <dbReference type="NCBI Taxonomy" id="1117310"/>
    <lineage>
        <taxon>Eukaryota</taxon>
        <taxon>Fungi</taxon>
        <taxon>Fungi incertae sedis</taxon>
        <taxon>Mucoromycota</taxon>
        <taxon>Glomeromycotina</taxon>
        <taxon>Glomeromycetes</taxon>
        <taxon>Glomerales</taxon>
        <taxon>Glomeraceae</taxon>
        <taxon>Funneliformis</taxon>
    </lineage>
</organism>
<name>A0A9N8VCK3_9GLOM</name>
<dbReference type="InterPro" id="IPR011249">
    <property type="entry name" value="Metalloenz_LuxS/M16"/>
</dbReference>